<feature type="domain" description="Peptidase S9 prolyl oligopeptidase catalytic" evidence="8">
    <location>
        <begin position="506"/>
        <end position="714"/>
    </location>
</feature>
<reference evidence="10 11" key="1">
    <citation type="journal article" date="2019" name="Int. J. Syst. Evol. Microbiol.">
        <title>The Global Catalogue of Microorganisms (GCM) 10K type strain sequencing project: providing services to taxonomists for standard genome sequencing and annotation.</title>
        <authorList>
            <consortium name="The Broad Institute Genomics Platform"/>
            <consortium name="The Broad Institute Genome Sequencing Center for Infectious Disease"/>
            <person name="Wu L."/>
            <person name="Ma J."/>
        </authorList>
    </citation>
    <scope>NUCLEOTIDE SEQUENCE [LARGE SCALE GENOMIC DNA]</scope>
    <source>
        <strain evidence="10 11">JCM 14162</strain>
    </source>
</reference>
<organism evidence="10 11">
    <name type="scientific">Parasphingorhabdus litoris</name>
    <dbReference type="NCBI Taxonomy" id="394733"/>
    <lineage>
        <taxon>Bacteria</taxon>
        <taxon>Pseudomonadati</taxon>
        <taxon>Pseudomonadota</taxon>
        <taxon>Alphaproteobacteria</taxon>
        <taxon>Sphingomonadales</taxon>
        <taxon>Sphingomonadaceae</taxon>
        <taxon>Parasphingorhabdus</taxon>
    </lineage>
</organism>
<accession>A0ABN1A5E8</accession>
<evidence type="ECO:0000256" key="7">
    <source>
        <dbReference type="SAM" id="SignalP"/>
    </source>
</evidence>
<evidence type="ECO:0000256" key="3">
    <source>
        <dbReference type="ARBA" id="ARBA00011897"/>
    </source>
</evidence>
<proteinExistence type="inferred from homology"/>
<dbReference type="Gene3D" id="3.40.50.1820">
    <property type="entry name" value="alpha/beta hydrolase"/>
    <property type="match status" value="1"/>
</dbReference>
<dbReference type="PRINTS" id="PR00862">
    <property type="entry name" value="PROLIGOPTASE"/>
</dbReference>
<keyword evidence="11" id="KW-1185">Reference proteome</keyword>
<protein>
    <recommendedName>
        <fullName evidence="3">prolyl oligopeptidase</fullName>
        <ecNumber evidence="3">3.4.21.26</ecNumber>
    </recommendedName>
</protein>
<dbReference type="Gene3D" id="2.130.10.120">
    <property type="entry name" value="Prolyl oligopeptidase, N-terminal domain"/>
    <property type="match status" value="1"/>
</dbReference>
<comment type="catalytic activity">
    <reaction evidence="1">
        <text>Hydrolysis of Pro-|-Xaa &gt;&gt; Ala-|-Xaa in oligopeptides.</text>
        <dbReference type="EC" id="3.4.21.26"/>
    </reaction>
</comment>
<dbReference type="Proteomes" id="UP001500713">
    <property type="component" value="Unassembled WGS sequence"/>
</dbReference>
<evidence type="ECO:0000256" key="6">
    <source>
        <dbReference type="ARBA" id="ARBA00022825"/>
    </source>
</evidence>
<keyword evidence="4" id="KW-0645">Protease</keyword>
<evidence type="ECO:0000256" key="2">
    <source>
        <dbReference type="ARBA" id="ARBA00005228"/>
    </source>
</evidence>
<sequence length="719" mass="78833">MRITSILAVALSTSAIVAATPVLAQTEEQAEEAKALTYPETKTVDVVEEQFGEAIADPYRWLENDVREDADVAAWVAAQNSVTDAYLATLDGREPLAASMTALFDYDEIEPPVEAGGKYFYERKSGGQNQAILYVRDGKDGEERVLIDPAGWSEDGATALAEWKPSSDGSLLVYAVQDGGSDWRTLKVINVATGEIMKDSVEWVKFSDLAWMPANSGFLYSRFPEPEEGAAFQSLNKNHTVYMHMIGKEQSRDIKVYETPDQPELSHTATVTSDKEWVVITSSSGTDDRYEITLVKVDANEIEPRKLITGFDHNWSLIDGVGDTLYFVTNKDAPRLRVMKTDVSAENPEWVEIVPEHVATIDDAVLVGNTLAVDYIDDAKSRLELFAVDGTPKGVVDLPGLGQVKGLDGSAKASSGYFAFESYNRPATIYSFADAGAPTVWAQPDVPFDPESITVSQRFYESKDGTKIPMFLVHKKDLDLSEGAPTLLYGYGGFNISVLPGYSEPKMAWIKAGGVYASANLRGGGEYGKEWHDGGRLQNKQNVFDDFIAAGEYLIAEGITPKDGLAIEGRSNGGLLVGAVMNQRPDLFTTGHAAVGVMDMLRFDRFTAGRYWVDDYGYPNKEADFRKLLSYSPYHNIKDGTDYPALIVSTADTDDRVVPGHSFKYTARLQALNTGNKPHLIRIETRAGHGSGKPTDKLIEEYSDIYGFMADAVGLEIAD</sequence>
<dbReference type="PANTHER" id="PTHR42881">
    <property type="entry name" value="PROLYL ENDOPEPTIDASE"/>
    <property type="match status" value="1"/>
</dbReference>
<dbReference type="InterPro" id="IPR002470">
    <property type="entry name" value="Peptidase_S9A"/>
</dbReference>
<feature type="domain" description="Peptidase S9A N-terminal" evidence="9">
    <location>
        <begin position="39"/>
        <end position="432"/>
    </location>
</feature>
<feature type="chain" id="PRO_5045628209" description="prolyl oligopeptidase" evidence="7">
    <location>
        <begin position="25"/>
        <end position="719"/>
    </location>
</feature>
<evidence type="ECO:0000259" key="9">
    <source>
        <dbReference type="Pfam" id="PF02897"/>
    </source>
</evidence>
<comment type="similarity">
    <text evidence="2">Belongs to the peptidase S9A family.</text>
</comment>
<dbReference type="SUPFAM" id="SSF50993">
    <property type="entry name" value="Peptidase/esterase 'gauge' domain"/>
    <property type="match status" value="1"/>
</dbReference>
<evidence type="ECO:0000256" key="5">
    <source>
        <dbReference type="ARBA" id="ARBA00022801"/>
    </source>
</evidence>
<keyword evidence="5" id="KW-0378">Hydrolase</keyword>
<keyword evidence="7" id="KW-0732">Signal</keyword>
<evidence type="ECO:0000313" key="11">
    <source>
        <dbReference type="Proteomes" id="UP001500713"/>
    </source>
</evidence>
<comment type="caution">
    <text evidence="10">The sequence shown here is derived from an EMBL/GenBank/DDBJ whole genome shotgun (WGS) entry which is preliminary data.</text>
</comment>
<dbReference type="Pfam" id="PF00326">
    <property type="entry name" value="Peptidase_S9"/>
    <property type="match status" value="1"/>
</dbReference>
<name>A0ABN1A5E8_9SPHN</name>
<evidence type="ECO:0000256" key="4">
    <source>
        <dbReference type="ARBA" id="ARBA00022670"/>
    </source>
</evidence>
<gene>
    <name evidence="10" type="ORF">GCM10009096_06050</name>
</gene>
<dbReference type="InterPro" id="IPR002471">
    <property type="entry name" value="Pept_S9_AS"/>
</dbReference>
<dbReference type="RefSeq" id="WP_229953876.1">
    <property type="nucleotide sequence ID" value="NZ_BAAAEM010000002.1"/>
</dbReference>
<dbReference type="InterPro" id="IPR029058">
    <property type="entry name" value="AB_hydrolase_fold"/>
</dbReference>
<dbReference type="InterPro" id="IPR023302">
    <property type="entry name" value="Pept_S9A_N"/>
</dbReference>
<evidence type="ECO:0000256" key="1">
    <source>
        <dbReference type="ARBA" id="ARBA00001070"/>
    </source>
</evidence>
<dbReference type="SUPFAM" id="SSF53474">
    <property type="entry name" value="alpha/beta-Hydrolases"/>
    <property type="match status" value="1"/>
</dbReference>
<dbReference type="EMBL" id="BAAAEM010000002">
    <property type="protein sequence ID" value="GAA0467986.1"/>
    <property type="molecule type" value="Genomic_DNA"/>
</dbReference>
<dbReference type="PANTHER" id="PTHR42881:SF2">
    <property type="entry name" value="PROLYL ENDOPEPTIDASE"/>
    <property type="match status" value="1"/>
</dbReference>
<feature type="signal peptide" evidence="7">
    <location>
        <begin position="1"/>
        <end position="24"/>
    </location>
</feature>
<dbReference type="PROSITE" id="PS00708">
    <property type="entry name" value="PRO_ENDOPEP_SER"/>
    <property type="match status" value="1"/>
</dbReference>
<keyword evidence="6" id="KW-0720">Serine protease</keyword>
<dbReference type="InterPro" id="IPR051167">
    <property type="entry name" value="Prolyl_oligopep/macrocyclase"/>
</dbReference>
<dbReference type="EC" id="3.4.21.26" evidence="3"/>
<dbReference type="InterPro" id="IPR001375">
    <property type="entry name" value="Peptidase_S9_cat"/>
</dbReference>
<dbReference type="Pfam" id="PF02897">
    <property type="entry name" value="Peptidase_S9_N"/>
    <property type="match status" value="1"/>
</dbReference>
<evidence type="ECO:0000313" key="10">
    <source>
        <dbReference type="EMBL" id="GAA0467986.1"/>
    </source>
</evidence>
<evidence type="ECO:0000259" key="8">
    <source>
        <dbReference type="Pfam" id="PF00326"/>
    </source>
</evidence>